<accession>I4A385</accession>
<evidence type="ECO:0000313" key="3">
    <source>
        <dbReference type="EMBL" id="AFL98419.1"/>
    </source>
</evidence>
<dbReference type="SUPFAM" id="SSF47413">
    <property type="entry name" value="lambda repressor-like DNA-binding domains"/>
    <property type="match status" value="1"/>
</dbReference>
<keyword evidence="4" id="KW-1185">Reference proteome</keyword>
<feature type="compositionally biased region" description="Basic and acidic residues" evidence="1">
    <location>
        <begin position="112"/>
        <end position="122"/>
    </location>
</feature>
<dbReference type="InterPro" id="IPR001387">
    <property type="entry name" value="Cro/C1-type_HTH"/>
</dbReference>
<dbReference type="KEGG" id="orh:Ornrh_2288"/>
<dbReference type="RefSeq" id="WP_014791920.1">
    <property type="nucleotide sequence ID" value="NC_018016.1"/>
</dbReference>
<gene>
    <name evidence="3" type="ordered locus">Ornrh_2288</name>
</gene>
<feature type="region of interest" description="Disordered" evidence="1">
    <location>
        <begin position="102"/>
        <end position="142"/>
    </location>
</feature>
<dbReference type="PROSITE" id="PS50943">
    <property type="entry name" value="HTH_CROC1"/>
    <property type="match status" value="1"/>
</dbReference>
<reference evidence="3 4" key="1">
    <citation type="submission" date="2012-06" db="EMBL/GenBank/DDBJ databases">
        <title>The complete genome of Ornithobacterium rhinotracheale DSM 15997.</title>
        <authorList>
            <consortium name="US DOE Joint Genome Institute (JGI-PGF)"/>
            <person name="Lucas S."/>
            <person name="Copeland A."/>
            <person name="Lapidus A."/>
            <person name="Goodwin L."/>
            <person name="Pitluck S."/>
            <person name="Peters L."/>
            <person name="Mikhailova N."/>
            <person name="Teshima H."/>
            <person name="Kyrpides N."/>
            <person name="Mavromatis K."/>
            <person name="Pagani I."/>
            <person name="Ivanova N."/>
            <person name="Ovchinnikova G."/>
            <person name="Zeytun A."/>
            <person name="Detter J.C."/>
            <person name="Han C."/>
            <person name="Land M."/>
            <person name="Hauser L."/>
            <person name="Markowitz V."/>
            <person name="Cheng J.-F."/>
            <person name="Hugenholtz P."/>
            <person name="Woyke T."/>
            <person name="Wu D."/>
            <person name="Lang E."/>
            <person name="Kopitz M."/>
            <person name="Brambilla E."/>
            <person name="Klenk H.-P."/>
            <person name="Eisen J.A."/>
        </authorList>
    </citation>
    <scope>NUCLEOTIDE SEQUENCE [LARGE SCALE GENOMIC DNA]</scope>
    <source>
        <strain evidence="4">ATCC 51463 / DSM 15997 / CCUG 23171 / LMG 9086</strain>
    </source>
</reference>
<dbReference type="GO" id="GO:0003677">
    <property type="term" value="F:DNA binding"/>
    <property type="evidence" value="ECO:0007669"/>
    <property type="project" value="InterPro"/>
</dbReference>
<dbReference type="AlphaFoldDB" id="I4A385"/>
<evidence type="ECO:0000256" key="1">
    <source>
        <dbReference type="SAM" id="MobiDB-lite"/>
    </source>
</evidence>
<sequence>MDYKKVIENILEVYNLNAAEFAEKIDVQRSSISHILSGRNNPSLDFLLKVKEKFPELRWEYLMLKKLPMYEIENKVIMSKKTENNPILPSLFDDIPYRSVPEDEISPNTSVKNEEIQEEKKATPALPSPKKEPQEQNVVATKKEKQITRVICFYNDGSFESFEPSL</sequence>
<protein>
    <submittedName>
        <fullName evidence="3">Helix-turn-helix protein</fullName>
    </submittedName>
</protein>
<name>I4A385_ORNRL</name>
<dbReference type="GeneID" id="97258859"/>
<dbReference type="EMBL" id="CP003283">
    <property type="protein sequence ID" value="AFL98419.1"/>
    <property type="molecule type" value="Genomic_DNA"/>
</dbReference>
<proteinExistence type="predicted"/>
<dbReference type="GeneID" id="71570354"/>
<feature type="domain" description="HTH cro/C1-type" evidence="2">
    <location>
        <begin position="7"/>
        <end position="62"/>
    </location>
</feature>
<dbReference type="STRING" id="867902.Ornrh_2288"/>
<evidence type="ECO:0000313" key="4">
    <source>
        <dbReference type="Proteomes" id="UP000006051"/>
    </source>
</evidence>
<organism evidence="3 4">
    <name type="scientific">Ornithobacterium rhinotracheale (strain ATCC 51463 / DSM 15997 / CCUG 23171 / CIP 104009 / LMG 9086)</name>
    <dbReference type="NCBI Taxonomy" id="867902"/>
    <lineage>
        <taxon>Bacteria</taxon>
        <taxon>Pseudomonadati</taxon>
        <taxon>Bacteroidota</taxon>
        <taxon>Flavobacteriia</taxon>
        <taxon>Flavobacteriales</taxon>
        <taxon>Weeksellaceae</taxon>
        <taxon>Ornithobacterium</taxon>
    </lineage>
</organism>
<dbReference type="Proteomes" id="UP000006051">
    <property type="component" value="Chromosome"/>
</dbReference>
<dbReference type="Pfam" id="PF01381">
    <property type="entry name" value="HTH_3"/>
    <property type="match status" value="1"/>
</dbReference>
<dbReference type="CDD" id="cd00093">
    <property type="entry name" value="HTH_XRE"/>
    <property type="match status" value="1"/>
</dbReference>
<dbReference type="Gene3D" id="1.10.260.40">
    <property type="entry name" value="lambda repressor-like DNA-binding domains"/>
    <property type="match status" value="1"/>
</dbReference>
<dbReference type="eggNOG" id="COG3093">
    <property type="taxonomic scope" value="Bacteria"/>
</dbReference>
<dbReference type="HOGENOM" id="CLU_105312_0_0_10"/>
<dbReference type="InterPro" id="IPR010982">
    <property type="entry name" value="Lambda_DNA-bd_dom_sf"/>
</dbReference>
<evidence type="ECO:0000259" key="2">
    <source>
        <dbReference type="PROSITE" id="PS50943"/>
    </source>
</evidence>